<dbReference type="Proteomes" id="UP000184073">
    <property type="component" value="Unassembled WGS sequence"/>
</dbReference>
<dbReference type="PANTHER" id="PTHR46910">
    <property type="entry name" value="TRANSCRIPTION FACTOR PDR1"/>
    <property type="match status" value="1"/>
</dbReference>
<proteinExistence type="predicted"/>
<dbReference type="EMBL" id="KV878127">
    <property type="protein sequence ID" value="OJJ00796.1"/>
    <property type="molecule type" value="Genomic_DNA"/>
</dbReference>
<dbReference type="OrthoDB" id="1919336at2759"/>
<keyword evidence="4" id="KW-0539">Nucleus</keyword>
<evidence type="ECO:0000256" key="6">
    <source>
        <dbReference type="SAM" id="MobiDB-lite"/>
    </source>
</evidence>
<feature type="region of interest" description="Disordered" evidence="6">
    <location>
        <begin position="1"/>
        <end position="27"/>
    </location>
</feature>
<keyword evidence="3" id="KW-0238">DNA-binding</keyword>
<feature type="compositionally biased region" description="Low complexity" evidence="6">
    <location>
        <begin position="136"/>
        <end position="145"/>
    </location>
</feature>
<feature type="region of interest" description="Disordered" evidence="6">
    <location>
        <begin position="115"/>
        <end position="161"/>
    </location>
</feature>
<gene>
    <name evidence="7" type="ORF">ASPVEDRAFT_82352</name>
</gene>
<dbReference type="GO" id="GO:0003700">
    <property type="term" value="F:DNA-binding transcription factor activity"/>
    <property type="evidence" value="ECO:0007669"/>
    <property type="project" value="InterPro"/>
</dbReference>
<keyword evidence="5" id="KW-0175">Coiled coil</keyword>
<evidence type="ECO:0000256" key="5">
    <source>
        <dbReference type="SAM" id="Coils"/>
    </source>
</evidence>
<feature type="compositionally biased region" description="Polar residues" evidence="6">
    <location>
        <begin position="124"/>
        <end position="135"/>
    </location>
</feature>
<evidence type="ECO:0000313" key="7">
    <source>
        <dbReference type="EMBL" id="OJJ00796.1"/>
    </source>
</evidence>
<name>A0A1L9PH60_ASPVE</name>
<keyword evidence="2" id="KW-0479">Metal-binding</keyword>
<evidence type="ECO:0000256" key="1">
    <source>
        <dbReference type="ARBA" id="ARBA00004123"/>
    </source>
</evidence>
<feature type="coiled-coil region" evidence="5">
    <location>
        <begin position="71"/>
        <end position="98"/>
    </location>
</feature>
<accession>A0A1L9PH60</accession>
<organism evidence="7 8">
    <name type="scientific">Aspergillus versicolor CBS 583.65</name>
    <dbReference type="NCBI Taxonomy" id="1036611"/>
    <lineage>
        <taxon>Eukaryota</taxon>
        <taxon>Fungi</taxon>
        <taxon>Dikarya</taxon>
        <taxon>Ascomycota</taxon>
        <taxon>Pezizomycotina</taxon>
        <taxon>Eurotiomycetes</taxon>
        <taxon>Eurotiomycetidae</taxon>
        <taxon>Eurotiales</taxon>
        <taxon>Aspergillaceae</taxon>
        <taxon>Aspergillus</taxon>
        <taxon>Aspergillus subgen. Nidulantes</taxon>
    </lineage>
</organism>
<dbReference type="CDD" id="cd12148">
    <property type="entry name" value="fungal_TF_MHR"/>
    <property type="match status" value="1"/>
</dbReference>
<reference evidence="8" key="1">
    <citation type="journal article" date="2017" name="Genome Biol.">
        <title>Comparative genomics reveals high biological diversity and specific adaptations in the industrially and medically important fungal genus Aspergillus.</title>
        <authorList>
            <person name="de Vries R.P."/>
            <person name="Riley R."/>
            <person name="Wiebenga A."/>
            <person name="Aguilar-Osorio G."/>
            <person name="Amillis S."/>
            <person name="Uchima C.A."/>
            <person name="Anderluh G."/>
            <person name="Asadollahi M."/>
            <person name="Askin M."/>
            <person name="Barry K."/>
            <person name="Battaglia E."/>
            <person name="Bayram O."/>
            <person name="Benocci T."/>
            <person name="Braus-Stromeyer S.A."/>
            <person name="Caldana C."/>
            <person name="Canovas D."/>
            <person name="Cerqueira G.C."/>
            <person name="Chen F."/>
            <person name="Chen W."/>
            <person name="Choi C."/>
            <person name="Clum A."/>
            <person name="Dos Santos R.A."/>
            <person name="Damasio A.R."/>
            <person name="Diallinas G."/>
            <person name="Emri T."/>
            <person name="Fekete E."/>
            <person name="Flipphi M."/>
            <person name="Freyberg S."/>
            <person name="Gallo A."/>
            <person name="Gournas C."/>
            <person name="Habgood R."/>
            <person name="Hainaut M."/>
            <person name="Harispe M.L."/>
            <person name="Henrissat B."/>
            <person name="Hilden K.S."/>
            <person name="Hope R."/>
            <person name="Hossain A."/>
            <person name="Karabika E."/>
            <person name="Karaffa L."/>
            <person name="Karanyi Z."/>
            <person name="Krasevec N."/>
            <person name="Kuo A."/>
            <person name="Kusch H."/>
            <person name="LaButti K."/>
            <person name="Lagendijk E.L."/>
            <person name="Lapidus A."/>
            <person name="Levasseur A."/>
            <person name="Lindquist E."/>
            <person name="Lipzen A."/>
            <person name="Logrieco A.F."/>
            <person name="MacCabe A."/>
            <person name="Maekelae M.R."/>
            <person name="Malavazi I."/>
            <person name="Melin P."/>
            <person name="Meyer V."/>
            <person name="Mielnichuk N."/>
            <person name="Miskei M."/>
            <person name="Molnar A.P."/>
            <person name="Mule G."/>
            <person name="Ngan C.Y."/>
            <person name="Orejas M."/>
            <person name="Orosz E."/>
            <person name="Ouedraogo J.P."/>
            <person name="Overkamp K.M."/>
            <person name="Park H.-S."/>
            <person name="Perrone G."/>
            <person name="Piumi F."/>
            <person name="Punt P.J."/>
            <person name="Ram A.F."/>
            <person name="Ramon A."/>
            <person name="Rauscher S."/>
            <person name="Record E."/>
            <person name="Riano-Pachon D.M."/>
            <person name="Robert V."/>
            <person name="Roehrig J."/>
            <person name="Ruller R."/>
            <person name="Salamov A."/>
            <person name="Salih N.S."/>
            <person name="Samson R.A."/>
            <person name="Sandor E."/>
            <person name="Sanguinetti M."/>
            <person name="Schuetze T."/>
            <person name="Sepcic K."/>
            <person name="Shelest E."/>
            <person name="Sherlock G."/>
            <person name="Sophianopoulou V."/>
            <person name="Squina F.M."/>
            <person name="Sun H."/>
            <person name="Susca A."/>
            <person name="Todd R.B."/>
            <person name="Tsang A."/>
            <person name="Unkles S.E."/>
            <person name="van de Wiele N."/>
            <person name="van Rossen-Uffink D."/>
            <person name="Oliveira J.V."/>
            <person name="Vesth T.C."/>
            <person name="Visser J."/>
            <person name="Yu J.-H."/>
            <person name="Zhou M."/>
            <person name="Andersen M.R."/>
            <person name="Archer D.B."/>
            <person name="Baker S.E."/>
            <person name="Benoit I."/>
            <person name="Brakhage A.A."/>
            <person name="Braus G.H."/>
            <person name="Fischer R."/>
            <person name="Frisvad J.C."/>
            <person name="Goldman G.H."/>
            <person name="Houbraken J."/>
            <person name="Oakley B."/>
            <person name="Pocsi I."/>
            <person name="Scazzocchio C."/>
            <person name="Seiboth B."/>
            <person name="vanKuyk P.A."/>
            <person name="Wortman J."/>
            <person name="Dyer P.S."/>
            <person name="Grigoriev I.V."/>
        </authorList>
    </citation>
    <scope>NUCLEOTIDE SEQUENCE [LARGE SCALE GENOMIC DNA]</scope>
    <source>
        <strain evidence="8">CBS 583.65</strain>
    </source>
</reference>
<dbReference type="STRING" id="1036611.A0A1L9PH60"/>
<dbReference type="RefSeq" id="XP_040666558.1">
    <property type="nucleotide sequence ID" value="XM_040817190.1"/>
</dbReference>
<dbReference type="PANTHER" id="PTHR46910:SF3">
    <property type="entry name" value="HALOTOLERANCE PROTEIN 9-RELATED"/>
    <property type="match status" value="1"/>
</dbReference>
<dbReference type="GeneID" id="63732701"/>
<dbReference type="VEuPathDB" id="FungiDB:ASPVEDRAFT_82352"/>
<evidence type="ECO:0000256" key="3">
    <source>
        <dbReference type="ARBA" id="ARBA00023125"/>
    </source>
</evidence>
<keyword evidence="8" id="KW-1185">Reference proteome</keyword>
<evidence type="ECO:0000256" key="2">
    <source>
        <dbReference type="ARBA" id="ARBA00022723"/>
    </source>
</evidence>
<dbReference type="AlphaFoldDB" id="A0A1L9PH60"/>
<dbReference type="GO" id="GO:0046872">
    <property type="term" value="F:metal ion binding"/>
    <property type="evidence" value="ECO:0007669"/>
    <property type="project" value="UniProtKB-KW"/>
</dbReference>
<dbReference type="GO" id="GO:0005634">
    <property type="term" value="C:nucleus"/>
    <property type="evidence" value="ECO:0007669"/>
    <property type="project" value="UniProtKB-SubCell"/>
</dbReference>
<protein>
    <submittedName>
        <fullName evidence="7">Uncharacterized protein</fullName>
    </submittedName>
</protein>
<evidence type="ECO:0000313" key="8">
    <source>
        <dbReference type="Proteomes" id="UP000184073"/>
    </source>
</evidence>
<evidence type="ECO:0000256" key="4">
    <source>
        <dbReference type="ARBA" id="ARBA00023242"/>
    </source>
</evidence>
<sequence length="614" mass="68228">MDPLPFIRPRHLDEPSPTQGGAAVPPRRKASAACNSCRAKKSRVWHANLPAQLSRRFRRRCIYQDSDKRKKETWKSAINDLEVKNKRLEAIVESLKCESLDDAIDQLRNLRDNQHPHTGFSGVDETSSHTAGCTPSSVQSSTGSSAVRAPTGERSDLTPRTDGSAALFSVDDLDLPPEDITRHAVAAFFTCGSTLFYIMPQADSTGLLKAVYERRPDVTKSMVCQLCALAAVGSYYCTDEIPAAAMERYYQQASSLLQTVAVEDDLGIMRAFACLSVYLILLKGTSARAMTSSVWVEWAKVLRTLAFTECWLSSTLDYNSDLGKQEVDVVHDLAASELAKNPEKELNTSFIQAESFKLSLLSAQTFEYIRSTSNISITDLQQLSDSLSTWLWELPPCMSLASLTLGISPAPDSAWRPLLFLHMLHINLQIIIYERVMRVVLKRSTNLPDDVLVREVLQIPPATKQVYESFAQQLARIVRLLYEDHCVLARCWMTISACYHSSITLLLSAAQHLVLGAGHYQDLVLEDLSHVKGCLDALQFCEDYDIAAMRLVDVITPLYQRLCDAVAQPGAVNSPAEMQPKTDITEDGEIPMQLGYIISQSVAAMNLPCQEIWV</sequence>
<dbReference type="GO" id="GO:0003677">
    <property type="term" value="F:DNA binding"/>
    <property type="evidence" value="ECO:0007669"/>
    <property type="project" value="UniProtKB-KW"/>
</dbReference>
<comment type="subcellular location">
    <subcellularLocation>
        <location evidence="1">Nucleus</location>
    </subcellularLocation>
</comment>
<dbReference type="InterPro" id="IPR050987">
    <property type="entry name" value="AtrR-like"/>
</dbReference>